<organism evidence="2 3">
    <name type="scientific">Croceibacterium salegens</name>
    <dbReference type="NCBI Taxonomy" id="1737568"/>
    <lineage>
        <taxon>Bacteria</taxon>
        <taxon>Pseudomonadati</taxon>
        <taxon>Pseudomonadota</taxon>
        <taxon>Alphaproteobacteria</taxon>
        <taxon>Sphingomonadales</taxon>
        <taxon>Erythrobacteraceae</taxon>
        <taxon>Croceibacterium</taxon>
    </lineage>
</organism>
<keyword evidence="1" id="KW-0472">Membrane</keyword>
<keyword evidence="1" id="KW-1133">Transmembrane helix</keyword>
<feature type="transmembrane region" description="Helical" evidence="1">
    <location>
        <begin position="15"/>
        <end position="38"/>
    </location>
</feature>
<dbReference type="RefSeq" id="WP_159795014.1">
    <property type="nucleotide sequence ID" value="NZ_WTYM01000043.1"/>
</dbReference>
<dbReference type="Proteomes" id="UP000433652">
    <property type="component" value="Unassembled WGS sequence"/>
</dbReference>
<comment type="caution">
    <text evidence="2">The sequence shown here is derived from an EMBL/GenBank/DDBJ whole genome shotgun (WGS) entry which is preliminary data.</text>
</comment>
<keyword evidence="3" id="KW-1185">Reference proteome</keyword>
<gene>
    <name evidence="2" type="ORF">GRI89_10685</name>
</gene>
<accession>A0A6I4SV15</accession>
<proteinExistence type="predicted"/>
<feature type="transmembrane region" description="Helical" evidence="1">
    <location>
        <begin position="88"/>
        <end position="106"/>
    </location>
</feature>
<evidence type="ECO:0000313" key="3">
    <source>
        <dbReference type="Proteomes" id="UP000433652"/>
    </source>
</evidence>
<evidence type="ECO:0000313" key="2">
    <source>
        <dbReference type="EMBL" id="MXO60004.1"/>
    </source>
</evidence>
<name>A0A6I4SV15_9SPHN</name>
<sequence>MHPRPAPLTWVSARVFALLWLADTSISSFFAAFQLGFALETSGVAANRRISHVVWAVAGAMTILFFINRFTGSYAIRLPIELQPSAGIAGNLSLLGSVAIIAWDYCHND</sequence>
<dbReference type="AlphaFoldDB" id="A0A6I4SV15"/>
<reference evidence="2 3" key="1">
    <citation type="submission" date="2019-12" db="EMBL/GenBank/DDBJ databases">
        <title>Genomic-based taxomic classification of the family Erythrobacteraceae.</title>
        <authorList>
            <person name="Xu L."/>
        </authorList>
    </citation>
    <scope>NUCLEOTIDE SEQUENCE [LARGE SCALE GENOMIC DNA]</scope>
    <source>
        <strain evidence="2 3">MCCC 1K01500</strain>
    </source>
</reference>
<protein>
    <submittedName>
        <fullName evidence="2">Uncharacterized protein</fullName>
    </submittedName>
</protein>
<dbReference type="EMBL" id="WTYM01000043">
    <property type="protein sequence ID" value="MXO60004.1"/>
    <property type="molecule type" value="Genomic_DNA"/>
</dbReference>
<feature type="transmembrane region" description="Helical" evidence="1">
    <location>
        <begin position="50"/>
        <end position="68"/>
    </location>
</feature>
<evidence type="ECO:0000256" key="1">
    <source>
        <dbReference type="SAM" id="Phobius"/>
    </source>
</evidence>
<keyword evidence="1" id="KW-0812">Transmembrane</keyword>